<evidence type="ECO:0000313" key="4">
    <source>
        <dbReference type="Proteomes" id="UP000016924"/>
    </source>
</evidence>
<dbReference type="PANTHER" id="PTHR46689:SF1">
    <property type="entry name" value="PHOD-LIKE PHOSPHATASE DOMAIN-CONTAINING PROTEIN"/>
    <property type="match status" value="1"/>
</dbReference>
<feature type="compositionally biased region" description="Pro residues" evidence="1">
    <location>
        <begin position="325"/>
        <end position="334"/>
    </location>
</feature>
<feature type="compositionally biased region" description="Basic and acidic residues" evidence="1">
    <location>
        <begin position="1487"/>
        <end position="1496"/>
    </location>
</feature>
<evidence type="ECO:0000259" key="2">
    <source>
        <dbReference type="Pfam" id="PF19050"/>
    </source>
</evidence>
<evidence type="ECO:0000256" key="1">
    <source>
        <dbReference type="SAM" id="MobiDB-lite"/>
    </source>
</evidence>
<feature type="compositionally biased region" description="Pro residues" evidence="1">
    <location>
        <begin position="1558"/>
        <end position="1568"/>
    </location>
</feature>
<feature type="domain" description="PhoD-like phosphatase" evidence="2">
    <location>
        <begin position="839"/>
        <end position="1099"/>
    </location>
</feature>
<feature type="compositionally biased region" description="Polar residues" evidence="1">
    <location>
        <begin position="613"/>
        <end position="622"/>
    </location>
</feature>
<dbReference type="Proteomes" id="UP000016924">
    <property type="component" value="Unassembled WGS sequence"/>
</dbReference>
<feature type="compositionally biased region" description="Basic residues" evidence="1">
    <location>
        <begin position="1740"/>
        <end position="1750"/>
    </location>
</feature>
<feature type="region of interest" description="Disordered" evidence="1">
    <location>
        <begin position="1262"/>
        <end position="1410"/>
    </location>
</feature>
<feature type="compositionally biased region" description="Acidic residues" evidence="1">
    <location>
        <begin position="1696"/>
        <end position="1705"/>
    </location>
</feature>
<feature type="compositionally biased region" description="Low complexity" evidence="1">
    <location>
        <begin position="314"/>
        <end position="324"/>
    </location>
</feature>
<reference evidence="4" key="1">
    <citation type="submission" date="2012-06" db="EMBL/GenBank/DDBJ databases">
        <title>The genome sequence of Coniosporium apollinis CBS 100218.</title>
        <authorList>
            <consortium name="The Broad Institute Genome Sequencing Platform"/>
            <person name="Cuomo C."/>
            <person name="Gorbushina A."/>
            <person name="Noack S."/>
            <person name="Walker B."/>
            <person name="Young S.K."/>
            <person name="Zeng Q."/>
            <person name="Gargeya S."/>
            <person name="Fitzgerald M."/>
            <person name="Haas B."/>
            <person name="Abouelleil A."/>
            <person name="Alvarado L."/>
            <person name="Arachchi H.M."/>
            <person name="Berlin A.M."/>
            <person name="Chapman S.B."/>
            <person name="Goldberg J."/>
            <person name="Griggs A."/>
            <person name="Gujja S."/>
            <person name="Hansen M."/>
            <person name="Howarth C."/>
            <person name="Imamovic A."/>
            <person name="Larimer J."/>
            <person name="McCowan C."/>
            <person name="Montmayeur A."/>
            <person name="Murphy C."/>
            <person name="Neiman D."/>
            <person name="Pearson M."/>
            <person name="Priest M."/>
            <person name="Roberts A."/>
            <person name="Saif S."/>
            <person name="Shea T."/>
            <person name="Sisk P."/>
            <person name="Sykes S."/>
            <person name="Wortman J."/>
            <person name="Nusbaum C."/>
            <person name="Birren B."/>
        </authorList>
    </citation>
    <scope>NUCLEOTIDE SEQUENCE [LARGE SCALE GENOMIC DNA]</scope>
    <source>
        <strain evidence="4">CBS 100218</strain>
    </source>
</reference>
<dbReference type="GO" id="GO:0016020">
    <property type="term" value="C:membrane"/>
    <property type="evidence" value="ECO:0007669"/>
    <property type="project" value="TreeGrafter"/>
</dbReference>
<feature type="domain" description="PhoD-like phosphatase" evidence="2">
    <location>
        <begin position="1108"/>
        <end position="1267"/>
    </location>
</feature>
<feature type="compositionally biased region" description="Polar residues" evidence="1">
    <location>
        <begin position="224"/>
        <end position="235"/>
    </location>
</feature>
<dbReference type="Gene3D" id="3.60.21.70">
    <property type="entry name" value="PhoD-like phosphatase"/>
    <property type="match status" value="1"/>
</dbReference>
<feature type="compositionally biased region" description="Pro residues" evidence="1">
    <location>
        <begin position="1656"/>
        <end position="1667"/>
    </location>
</feature>
<dbReference type="STRING" id="1168221.R7YQT4"/>
<feature type="region of interest" description="Disordered" evidence="1">
    <location>
        <begin position="747"/>
        <end position="776"/>
    </location>
</feature>
<feature type="compositionally biased region" description="Basic residues" evidence="1">
    <location>
        <begin position="1474"/>
        <end position="1486"/>
    </location>
</feature>
<feature type="compositionally biased region" description="Basic and acidic residues" evidence="1">
    <location>
        <begin position="367"/>
        <end position="388"/>
    </location>
</feature>
<dbReference type="GeneID" id="19900814"/>
<dbReference type="CDD" id="cd07389">
    <property type="entry name" value="MPP_PhoD"/>
    <property type="match status" value="1"/>
</dbReference>
<dbReference type="InterPro" id="IPR018946">
    <property type="entry name" value="PhoD-like_MPP"/>
</dbReference>
<feature type="compositionally biased region" description="Low complexity" evidence="1">
    <location>
        <begin position="1604"/>
        <end position="1634"/>
    </location>
</feature>
<protein>
    <recommendedName>
        <fullName evidence="2">PhoD-like phosphatase domain-containing protein</fullName>
    </recommendedName>
</protein>
<dbReference type="Pfam" id="PF19050">
    <property type="entry name" value="PhoD_2"/>
    <property type="match status" value="2"/>
</dbReference>
<accession>R7YQT4</accession>
<dbReference type="InterPro" id="IPR038607">
    <property type="entry name" value="PhoD-like_sf"/>
</dbReference>
<feature type="compositionally biased region" description="Basic residues" evidence="1">
    <location>
        <begin position="534"/>
        <end position="543"/>
    </location>
</feature>
<evidence type="ECO:0000313" key="3">
    <source>
        <dbReference type="EMBL" id="EON64272.1"/>
    </source>
</evidence>
<feature type="region of interest" description="Disordered" evidence="1">
    <location>
        <begin position="313"/>
        <end position="548"/>
    </location>
</feature>
<keyword evidence="4" id="KW-1185">Reference proteome</keyword>
<dbReference type="EMBL" id="JH767567">
    <property type="protein sequence ID" value="EON64272.1"/>
    <property type="molecule type" value="Genomic_DNA"/>
</dbReference>
<dbReference type="OrthoDB" id="9999821at2759"/>
<gene>
    <name evidence="3" type="ORF">W97_03503</name>
</gene>
<feature type="compositionally biased region" description="Pro residues" evidence="1">
    <location>
        <begin position="1369"/>
        <end position="1379"/>
    </location>
</feature>
<feature type="region of interest" description="Disordered" evidence="1">
    <location>
        <begin position="1474"/>
        <end position="1750"/>
    </location>
</feature>
<dbReference type="HOGENOM" id="CLU_000998_2_1_1"/>
<feature type="region of interest" description="Disordered" evidence="1">
    <location>
        <begin position="1"/>
        <end position="299"/>
    </location>
</feature>
<feature type="compositionally biased region" description="Polar residues" evidence="1">
    <location>
        <begin position="760"/>
        <end position="774"/>
    </location>
</feature>
<proteinExistence type="predicted"/>
<feature type="compositionally biased region" description="Basic and acidic residues" evidence="1">
    <location>
        <begin position="1523"/>
        <end position="1543"/>
    </location>
</feature>
<feature type="compositionally biased region" description="Basic and acidic residues" evidence="1">
    <location>
        <begin position="429"/>
        <end position="445"/>
    </location>
</feature>
<feature type="compositionally biased region" description="Polar residues" evidence="1">
    <location>
        <begin position="40"/>
        <end position="51"/>
    </location>
</feature>
<feature type="region of interest" description="Disordered" evidence="1">
    <location>
        <begin position="572"/>
        <end position="634"/>
    </location>
</feature>
<feature type="compositionally biased region" description="Basic and acidic residues" evidence="1">
    <location>
        <begin position="1592"/>
        <end position="1603"/>
    </location>
</feature>
<feature type="compositionally biased region" description="Gly residues" evidence="1">
    <location>
        <begin position="395"/>
        <end position="407"/>
    </location>
</feature>
<feature type="compositionally biased region" description="Basic and acidic residues" evidence="1">
    <location>
        <begin position="1721"/>
        <end position="1739"/>
    </location>
</feature>
<feature type="compositionally biased region" description="Basic and acidic residues" evidence="1">
    <location>
        <begin position="201"/>
        <end position="217"/>
    </location>
</feature>
<sequence>MDGGGSRGGAASNEPYTGSFAAPDYYKHGRRSSYRRAIEASQQDTLEQQESPVIPQYAPAPATIPRKPVASTGRNDSSASASASHRRRESQPYPATNSGPPPTNLVAANSSRAPPVLYNDQYGAPPMRTHDTKHRSSRSQAQQPDLYIPPRPYEPSANLASPLPSVAPGDKDKLRSGSLSGSGMQRRESVPGRSPLQTLEGKLDDISKEERRARVQEAEFQAQERATTGRGTRQSRGAAIGSAPFRVVSGPEPSQPLLARTQSGRRHVSAPIEGLVDAEHPEKGVIDFGPPWNPEAQQSLPRLTRYYSAGGGAEVASAAASAPAQAPPAEPPKPQRTRSSRQSDGSGERNVLRKRRDSNGGVQRGASFKERSVAARNDAPERPREDQLSGRGAAVVGGAGAAAGLGLSGMSEQRHPGQHSDTPGTRPDTGPEKPTRASTDPHSDYQRSTGVRDVSDKPTAQKQLGTERMGKKRALKAAKEHLEPDPVPPEAVLNPHPTAPKYDIPPQTHGGQVARDRVGFGSVDPEQMASPPHEKHHHHLGHAFHRDHDPERRYLAPKPLQEWRQAGIASLRSNDLTVDGPDTNAAPGATDTDPPWWERGGSQRRRSGGAVPQTVTTSTSSYDGGYDQPAGQTSFNPPLYLKCGPLLRYTGMRREGAKEIWRGSAMIVTIDKHSVYDTPPTLRLFVQPMDLLPPPPAHLDASSGQQLAPEYVDPLAGHIKMSRTGKTLYVRPVEDLEVEKDLSRIEDDSGLFEESPSPPYTNGRSHNGQQTRTQADIARSRFRKRDGERAKKYREVRAHRLHAERGVTFWRFNLEVELGAHQTRIAYRINSGPAVGFWVPARGQTMHIMFHSCNGFSVSVNPDVFSGPDPMWRDVLNNHQIRPFHVMIGGGDQIYNDAAMRQTRLFQDWLATKNPVHKHSAQFTVEMQDELEDFYLNRYAMWFSQGLFGMANSQIPMINMWDDHDIIDGFGSYPHHFMSTPVFTGVGAVAFKYYMLFQQQSVVDESSKEEPSWLLGASPGPYINELSRSIFLSLGKHVSFLALDCRTERMRDEILSEETYELVFERCRREITKGETKHLIVLLGVPIAYPRLNFVENVLTSRLMDPIKAIGRAGLLGGFINKFDGGVEILDDLDDHWTAKHHKRERNEFIRDLQDLAAEKSIRVTILGGDVHLAACGQFYSNKKLGIPKDRDHRYMPNVICSAIVNTPPPELMADVLNKRNKVHHLDRDTDEDMIPLFTHDVDGKPRNNHHLLPRRNWCSIREYQPGSTPPPSRPVSPPRSAESPYDPSRPPPGKLSRTNSLTRADFRPGNLMRRLSRSERGPPPPAYYNNAPELDPYSPQQRQQPPQRRSSSAGGMPQRPDDTDNSYFPPPQEPPRPNPFHRKPTGLSEKAAGRGGAWDRAAEAGGDGRGGHIDLSGGLDIVLNVEVSQKDPAGITTPYRLLVPALGYVEPVRHNTEGERRKSVLGVLGLGSKAKHEKAVARHHNRSFESSHSSDVDDDDNSHRNSSVNPPPVHPAGFGADGQRDARTEPRDFGAAPARRELPPQPQMQPQMQMQPQPQPQPQPQRLPPQTEKPLPARPGTGGVGGLLRRLSRDYGRSRDQVPQRQPSYSQSQPYRNTPPQSHPQAQAQMQGQGPPPPPPAIAGGVFVDRATPPRGTPPRQMPPQPQQMQQQQLPMARGEQMPIRTRYRGSQYGQEDEYGDEGSEGSITPPGGYAGRTEGAGERYGYDDPRGYEADRPLRKKAGWKIWK</sequence>
<dbReference type="PANTHER" id="PTHR46689">
    <property type="entry name" value="MEMBRANE PROTEIN, PUTATIVE-RELATED"/>
    <property type="match status" value="1"/>
</dbReference>
<feature type="compositionally biased region" description="Low complexity" evidence="1">
    <location>
        <begin position="1328"/>
        <end position="1353"/>
    </location>
</feature>
<dbReference type="InterPro" id="IPR043904">
    <property type="entry name" value="PhoD_2-like"/>
</dbReference>
<name>R7YQT4_CONA1</name>
<dbReference type="RefSeq" id="XP_007779589.1">
    <property type="nucleotide sequence ID" value="XM_007781399.1"/>
</dbReference>
<dbReference type="eggNOG" id="ENOG502QPI0">
    <property type="taxonomic scope" value="Eukaryota"/>
</dbReference>
<organism evidence="3 4">
    <name type="scientific">Coniosporium apollinis (strain CBS 100218)</name>
    <name type="common">Rock-inhabiting black yeast</name>
    <dbReference type="NCBI Taxonomy" id="1168221"/>
    <lineage>
        <taxon>Eukaryota</taxon>
        <taxon>Fungi</taxon>
        <taxon>Dikarya</taxon>
        <taxon>Ascomycota</taxon>
        <taxon>Pezizomycotina</taxon>
        <taxon>Dothideomycetes</taxon>
        <taxon>Dothideomycetes incertae sedis</taxon>
        <taxon>Coniosporium</taxon>
    </lineage>
</organism>
<feature type="compositionally biased region" description="Pro residues" evidence="1">
    <location>
        <begin position="1268"/>
        <end position="1278"/>
    </location>
</feature>